<sequence>MANEDKKFDDLFKSKLSNHEIKPSSLAWERLEGKLNKKEKAAYFPFLRIAASIILLLGVGYIAWFISKEDIKEAQPQLAEVVEQSEEPALIQEELIIEDQSSETTVSSEIQEQQVIPQNEEKKGSQKVDIKKIEEVKKQEFIAEIKPIEKTEVVVALPELEIPELDINEAVAINQPKANEVEEEINYKITIIGKGIADSEPEKAGLIGEIENKVEKIGGLLNKVDQGFADLQDAKNNLFTSITSRKERSK</sequence>
<evidence type="ECO:0000256" key="1">
    <source>
        <dbReference type="SAM" id="MobiDB-lite"/>
    </source>
</evidence>
<keyword evidence="2" id="KW-0812">Transmembrane</keyword>
<keyword evidence="2" id="KW-1133">Transmembrane helix</keyword>
<dbReference type="RefSeq" id="WP_188444104.1">
    <property type="nucleotide sequence ID" value="NZ_BMFD01000015.1"/>
</dbReference>
<dbReference type="Proteomes" id="UP000635885">
    <property type="component" value="Unassembled WGS sequence"/>
</dbReference>
<feature type="region of interest" description="Disordered" evidence="1">
    <location>
        <begin position="102"/>
        <end position="122"/>
    </location>
</feature>
<feature type="transmembrane region" description="Helical" evidence="2">
    <location>
        <begin position="46"/>
        <end position="66"/>
    </location>
</feature>
<reference evidence="4" key="1">
    <citation type="journal article" date="2019" name="Int. J. Syst. Evol. Microbiol.">
        <title>The Global Catalogue of Microorganisms (GCM) 10K type strain sequencing project: providing services to taxonomists for standard genome sequencing and annotation.</title>
        <authorList>
            <consortium name="The Broad Institute Genomics Platform"/>
            <consortium name="The Broad Institute Genome Sequencing Center for Infectious Disease"/>
            <person name="Wu L."/>
            <person name="Ma J."/>
        </authorList>
    </citation>
    <scope>NUCLEOTIDE SEQUENCE [LARGE SCALE GENOMIC DNA]</scope>
    <source>
        <strain evidence="4">CGMCC 1.12479</strain>
    </source>
</reference>
<feature type="compositionally biased region" description="Polar residues" evidence="1">
    <location>
        <begin position="102"/>
        <end position="117"/>
    </location>
</feature>
<comment type="caution">
    <text evidence="3">The sequence shown here is derived from an EMBL/GenBank/DDBJ whole genome shotgun (WGS) entry which is preliminary data.</text>
</comment>
<name>A0ABQ1N2E2_9BACT</name>
<proteinExistence type="predicted"/>
<accession>A0ABQ1N2E2</accession>
<evidence type="ECO:0000313" key="3">
    <source>
        <dbReference type="EMBL" id="GGC50999.1"/>
    </source>
</evidence>
<evidence type="ECO:0000313" key="4">
    <source>
        <dbReference type="Proteomes" id="UP000635885"/>
    </source>
</evidence>
<gene>
    <name evidence="3" type="ORF">GCM10010993_31920</name>
</gene>
<dbReference type="EMBL" id="BMFD01000015">
    <property type="protein sequence ID" value="GGC50999.1"/>
    <property type="molecule type" value="Genomic_DNA"/>
</dbReference>
<keyword evidence="2" id="KW-0472">Membrane</keyword>
<evidence type="ECO:0000256" key="2">
    <source>
        <dbReference type="SAM" id="Phobius"/>
    </source>
</evidence>
<protein>
    <submittedName>
        <fullName evidence="3">Uncharacterized protein</fullName>
    </submittedName>
</protein>
<organism evidence="3 4">
    <name type="scientific">Belliella aquatica</name>
    <dbReference type="NCBI Taxonomy" id="1323734"/>
    <lineage>
        <taxon>Bacteria</taxon>
        <taxon>Pseudomonadati</taxon>
        <taxon>Bacteroidota</taxon>
        <taxon>Cytophagia</taxon>
        <taxon>Cytophagales</taxon>
        <taxon>Cyclobacteriaceae</taxon>
        <taxon>Belliella</taxon>
    </lineage>
</organism>
<keyword evidence="4" id="KW-1185">Reference proteome</keyword>